<reference evidence="3 4" key="1">
    <citation type="journal article" date="2011" name="Stand. Genomic Sci.">
        <title>Complete genome sequence of Rhodospirillum rubrum type strain (S1).</title>
        <authorList>
            <person name="Munk A.C."/>
            <person name="Copeland A."/>
            <person name="Lucas S."/>
            <person name="Lapidus A."/>
            <person name="Del Rio T.G."/>
            <person name="Barry K."/>
            <person name="Detter J.C."/>
            <person name="Hammon N."/>
            <person name="Israni S."/>
            <person name="Pitluck S."/>
            <person name="Brettin T."/>
            <person name="Bruce D."/>
            <person name="Han C."/>
            <person name="Tapia R."/>
            <person name="Gilna P."/>
            <person name="Schmutz J."/>
            <person name="Larimer F."/>
            <person name="Land M."/>
            <person name="Kyrpides N.C."/>
            <person name="Mavromatis K."/>
            <person name="Richardson P."/>
            <person name="Rohde M."/>
            <person name="Goker M."/>
            <person name="Klenk H.P."/>
            <person name="Zhang Y."/>
            <person name="Roberts G.P."/>
            <person name="Reslewic S."/>
            <person name="Schwartz D.C."/>
        </authorList>
    </citation>
    <scope>NUCLEOTIDE SEQUENCE [LARGE SCALE GENOMIC DNA]</scope>
    <source>
        <strain evidence="4">ATCC 11170 / ATH 1.1.1 / DSM 467 / LMG 4362 / NCIMB 8255 / S1</strain>
    </source>
</reference>
<dbReference type="STRING" id="269796.Rru_A0957"/>
<feature type="compositionally biased region" description="Pro residues" evidence="1">
    <location>
        <begin position="91"/>
        <end position="108"/>
    </location>
</feature>
<evidence type="ECO:0000256" key="1">
    <source>
        <dbReference type="SAM" id="MobiDB-lite"/>
    </source>
</evidence>
<organism evidence="3 4">
    <name type="scientific">Rhodospirillum rubrum (strain ATCC 11170 / ATH 1.1.1 / DSM 467 / LMG 4362 / NCIMB 8255 / S1)</name>
    <dbReference type="NCBI Taxonomy" id="269796"/>
    <lineage>
        <taxon>Bacteria</taxon>
        <taxon>Pseudomonadati</taxon>
        <taxon>Pseudomonadota</taxon>
        <taxon>Alphaproteobacteria</taxon>
        <taxon>Rhodospirillales</taxon>
        <taxon>Rhodospirillaceae</taxon>
        <taxon>Rhodospirillum</taxon>
    </lineage>
</organism>
<dbReference type="AlphaFoldDB" id="Q2RVT7"/>
<accession>Q2RVT7</accession>
<dbReference type="PhylomeDB" id="Q2RVT7"/>
<evidence type="ECO:0000256" key="2">
    <source>
        <dbReference type="SAM" id="Phobius"/>
    </source>
</evidence>
<evidence type="ECO:0000313" key="4">
    <source>
        <dbReference type="Proteomes" id="UP000001929"/>
    </source>
</evidence>
<proteinExistence type="predicted"/>
<dbReference type="EMBL" id="CP000230">
    <property type="protein sequence ID" value="ABC21758.1"/>
    <property type="molecule type" value="Genomic_DNA"/>
</dbReference>
<evidence type="ECO:0000313" key="3">
    <source>
        <dbReference type="EMBL" id="ABC21758.1"/>
    </source>
</evidence>
<dbReference type="KEGG" id="rru:Rru_A0957"/>
<feature type="region of interest" description="Disordered" evidence="1">
    <location>
        <begin position="88"/>
        <end position="135"/>
    </location>
</feature>
<dbReference type="RefSeq" id="WP_011388712.1">
    <property type="nucleotide sequence ID" value="NC_007643.1"/>
</dbReference>
<dbReference type="HOGENOM" id="CLU_142253_0_0_5"/>
<dbReference type="EnsemblBacteria" id="ABC21758">
    <property type="protein sequence ID" value="ABC21758"/>
    <property type="gene ID" value="Rru_A0957"/>
</dbReference>
<keyword evidence="2" id="KW-0812">Transmembrane</keyword>
<keyword evidence="2" id="KW-0472">Membrane</keyword>
<dbReference type="eggNOG" id="COG5462">
    <property type="taxonomic scope" value="Bacteria"/>
</dbReference>
<keyword evidence="2" id="KW-1133">Transmembrane helix</keyword>
<name>Q2RVT7_RHORT</name>
<keyword evidence="4" id="KW-1185">Reference proteome</keyword>
<feature type="transmembrane region" description="Helical" evidence="2">
    <location>
        <begin position="6"/>
        <end position="27"/>
    </location>
</feature>
<gene>
    <name evidence="3" type="ordered locus">Rru_A0957</name>
</gene>
<sequence length="156" mass="16632">MIRPIHIIWAALIMGIGTALFMVAYEVDAKEKELARLHADIRRTTESMHVLRAEWSFLNDPTRLDRLATDHLGLQPIRPEQYVTVASLPNRPAPLPAPAPKTEPPAPGNVPMASLPNGATTVSGQARAAGGGRVTVTPVPTVKPILTKLAKAGGGQ</sequence>
<protein>
    <submittedName>
        <fullName evidence="3">Secreted (Periplasmic) protein-like</fullName>
    </submittedName>
</protein>
<dbReference type="Proteomes" id="UP000001929">
    <property type="component" value="Chromosome"/>
</dbReference>
<dbReference type="PATRIC" id="fig|269796.9.peg.1013"/>